<evidence type="ECO:0000256" key="1">
    <source>
        <dbReference type="SAM" id="SignalP"/>
    </source>
</evidence>
<evidence type="ECO:0000313" key="3">
    <source>
        <dbReference type="Proteomes" id="UP000247099"/>
    </source>
</evidence>
<accession>A0A317ZDX5</accession>
<dbReference type="RefSeq" id="WP_110131886.1">
    <property type="nucleotide sequence ID" value="NZ_QHJQ01000010.1"/>
</dbReference>
<dbReference type="InParanoid" id="A0A317ZDX5"/>
<name>A0A317ZDX5_9BACT</name>
<gene>
    <name evidence="2" type="ORF">DDZ13_12980</name>
</gene>
<evidence type="ECO:0008006" key="4">
    <source>
        <dbReference type="Google" id="ProtNLM"/>
    </source>
</evidence>
<dbReference type="AlphaFoldDB" id="A0A317ZDX5"/>
<dbReference type="EMBL" id="QHJQ01000010">
    <property type="protein sequence ID" value="PXA03330.1"/>
    <property type="molecule type" value="Genomic_DNA"/>
</dbReference>
<proteinExistence type="predicted"/>
<organism evidence="2 3">
    <name type="scientific">Coraliomargarita sinensis</name>
    <dbReference type="NCBI Taxonomy" id="2174842"/>
    <lineage>
        <taxon>Bacteria</taxon>
        <taxon>Pseudomonadati</taxon>
        <taxon>Verrucomicrobiota</taxon>
        <taxon>Opitutia</taxon>
        <taxon>Puniceicoccales</taxon>
        <taxon>Coraliomargaritaceae</taxon>
        <taxon>Coraliomargarita</taxon>
    </lineage>
</organism>
<keyword evidence="1" id="KW-0732">Signal</keyword>
<reference evidence="2 3" key="1">
    <citation type="submission" date="2018-05" db="EMBL/GenBank/DDBJ databases">
        <title>Coraliomargarita sinensis sp. nov., isolated from a marine solar saltern.</title>
        <authorList>
            <person name="Zhou L.Y."/>
        </authorList>
    </citation>
    <scope>NUCLEOTIDE SEQUENCE [LARGE SCALE GENOMIC DNA]</scope>
    <source>
        <strain evidence="2 3">WN38</strain>
    </source>
</reference>
<protein>
    <recommendedName>
        <fullName evidence="4">Lipoprotein</fullName>
    </recommendedName>
</protein>
<feature type="signal peptide" evidence="1">
    <location>
        <begin position="1"/>
        <end position="20"/>
    </location>
</feature>
<sequence>MKRILTALVCLAFVGCSATVQELKQTRERHPPEKLSLKPGYNDYVKRHFLEEEKVECGRIFFANGDYADYWFKSHHLTKDAGFTYFVFSDDKAKIMEGWFCCEVQLPHDQLSNKHALIAFIEKHDGMVP</sequence>
<comment type="caution">
    <text evidence="2">The sequence shown here is derived from an EMBL/GenBank/DDBJ whole genome shotgun (WGS) entry which is preliminary data.</text>
</comment>
<dbReference type="PROSITE" id="PS51257">
    <property type="entry name" value="PROKAR_LIPOPROTEIN"/>
    <property type="match status" value="1"/>
</dbReference>
<dbReference type="Proteomes" id="UP000247099">
    <property type="component" value="Unassembled WGS sequence"/>
</dbReference>
<dbReference type="OrthoDB" id="6334863at2"/>
<evidence type="ECO:0000313" key="2">
    <source>
        <dbReference type="EMBL" id="PXA03330.1"/>
    </source>
</evidence>
<keyword evidence="3" id="KW-1185">Reference proteome</keyword>
<feature type="chain" id="PRO_5016315450" description="Lipoprotein" evidence="1">
    <location>
        <begin position="21"/>
        <end position="129"/>
    </location>
</feature>